<dbReference type="PANTHER" id="PTHR31906">
    <property type="entry name" value="PLASTID-LIPID-ASSOCIATED PROTEIN 4, CHLOROPLASTIC-RELATED"/>
    <property type="match status" value="1"/>
</dbReference>
<evidence type="ECO:0000313" key="4">
    <source>
        <dbReference type="EMBL" id="ACO61183.1"/>
    </source>
</evidence>
<reference evidence="4 5" key="1">
    <citation type="journal article" date="2009" name="Science">
        <title>Green evolution and dynamic adaptations revealed by genomes of the marine picoeukaryotes Micromonas.</title>
        <authorList>
            <person name="Worden A.Z."/>
            <person name="Lee J.H."/>
            <person name="Mock T."/>
            <person name="Rouze P."/>
            <person name="Simmons M.P."/>
            <person name="Aerts A.L."/>
            <person name="Allen A.E."/>
            <person name="Cuvelier M.L."/>
            <person name="Derelle E."/>
            <person name="Everett M.V."/>
            <person name="Foulon E."/>
            <person name="Grimwood J."/>
            <person name="Gundlach H."/>
            <person name="Henrissat B."/>
            <person name="Napoli C."/>
            <person name="McDonald S.M."/>
            <person name="Parker M.S."/>
            <person name="Rombauts S."/>
            <person name="Salamov A."/>
            <person name="Von Dassow P."/>
            <person name="Badger J.H."/>
            <person name="Coutinho P.M."/>
            <person name="Demir E."/>
            <person name="Dubchak I."/>
            <person name="Gentemann C."/>
            <person name="Eikrem W."/>
            <person name="Gready J.E."/>
            <person name="John U."/>
            <person name="Lanier W."/>
            <person name="Lindquist E.A."/>
            <person name="Lucas S."/>
            <person name="Mayer K.F."/>
            <person name="Moreau H."/>
            <person name="Not F."/>
            <person name="Otillar R."/>
            <person name="Panaud O."/>
            <person name="Pangilinan J."/>
            <person name="Paulsen I."/>
            <person name="Piegu B."/>
            <person name="Poliakov A."/>
            <person name="Robbens S."/>
            <person name="Schmutz J."/>
            <person name="Toulza E."/>
            <person name="Wyss T."/>
            <person name="Zelensky A."/>
            <person name="Zhou K."/>
            <person name="Armbrust E.V."/>
            <person name="Bhattacharya D."/>
            <person name="Goodenough U.W."/>
            <person name="Van de Peer Y."/>
            <person name="Grigoriev I.V."/>
        </authorList>
    </citation>
    <scope>NUCLEOTIDE SEQUENCE [LARGE SCALE GENOMIC DNA]</scope>
    <source>
        <strain evidence="5">RCC299 / NOUM17</strain>
    </source>
</reference>
<dbReference type="Pfam" id="PF04755">
    <property type="entry name" value="PAP_fibrillin"/>
    <property type="match status" value="1"/>
</dbReference>
<name>C1DZV0_MICCC</name>
<protein>
    <recommendedName>
        <fullName evidence="3">Plastid lipid-associated protein/fibrillin conserved domain-containing protein</fullName>
    </recommendedName>
</protein>
<sequence>MALERSVAGTDKGLTCTDAQRAAIEDAIARLEALNPTAVPSDSLALEGAWEVTYSNAPPPSNGSLGPFKGTAYQEINLADGTYVNRLTVPPNDWLGARLRADWTRVDDTLWLVTFRDVTVSVLGFDLFTKAFDEETTRVWEHSFVSETHRVVRAARTMEGLRREGARGRAAVAGDDDDCVFTMRRVGAGG</sequence>
<keyword evidence="5" id="KW-1185">Reference proteome</keyword>
<dbReference type="Proteomes" id="UP000002009">
    <property type="component" value="Chromosome 2"/>
</dbReference>
<dbReference type="InterPro" id="IPR039633">
    <property type="entry name" value="PAP"/>
</dbReference>
<evidence type="ECO:0000256" key="1">
    <source>
        <dbReference type="ARBA" id="ARBA00004474"/>
    </source>
</evidence>
<evidence type="ECO:0000256" key="2">
    <source>
        <dbReference type="ARBA" id="ARBA00022640"/>
    </source>
</evidence>
<feature type="domain" description="Plastid lipid-associated protein/fibrillin conserved" evidence="3">
    <location>
        <begin position="3"/>
        <end position="89"/>
    </location>
</feature>
<evidence type="ECO:0000259" key="3">
    <source>
        <dbReference type="Pfam" id="PF04755"/>
    </source>
</evidence>
<dbReference type="KEGG" id="mis:MICPUN_107809"/>
<dbReference type="EMBL" id="CP001323">
    <property type="protein sequence ID" value="ACO61183.1"/>
    <property type="molecule type" value="Genomic_DNA"/>
</dbReference>
<organism evidence="4 5">
    <name type="scientific">Micromonas commoda (strain RCC299 / NOUM17 / CCMP2709)</name>
    <name type="common">Picoplanktonic green alga</name>
    <dbReference type="NCBI Taxonomy" id="296587"/>
    <lineage>
        <taxon>Eukaryota</taxon>
        <taxon>Viridiplantae</taxon>
        <taxon>Chlorophyta</taxon>
        <taxon>Mamiellophyceae</taxon>
        <taxon>Mamiellales</taxon>
        <taxon>Mamiellaceae</taxon>
        <taxon>Micromonas</taxon>
    </lineage>
</organism>
<dbReference type="AlphaFoldDB" id="C1DZV0"/>
<proteinExistence type="predicted"/>
<accession>C1DZV0</accession>
<dbReference type="InParanoid" id="C1DZV0"/>
<evidence type="ECO:0000313" key="5">
    <source>
        <dbReference type="Proteomes" id="UP000002009"/>
    </source>
</evidence>
<gene>
    <name evidence="4" type="ORF">MICPUN_107809</name>
</gene>
<comment type="subcellular location">
    <subcellularLocation>
        <location evidence="1">Plastid</location>
    </subcellularLocation>
</comment>
<dbReference type="InterPro" id="IPR006843">
    <property type="entry name" value="PAP/fibrillin_dom"/>
</dbReference>
<dbReference type="eggNOG" id="ENOG502S885">
    <property type="taxonomic scope" value="Eukaryota"/>
</dbReference>
<dbReference type="OMA" id="PNDWLGA"/>
<keyword evidence="2" id="KW-0934">Plastid</keyword>
<dbReference type="RefSeq" id="XP_002499925.1">
    <property type="nucleotide sequence ID" value="XM_002499879.1"/>
</dbReference>
<dbReference type="GO" id="GO:0009536">
    <property type="term" value="C:plastid"/>
    <property type="evidence" value="ECO:0007669"/>
    <property type="project" value="UniProtKB-SubCell"/>
</dbReference>
<dbReference type="GeneID" id="8240650"/>
<dbReference type="OrthoDB" id="541936at2759"/>